<evidence type="ECO:0000313" key="8">
    <source>
        <dbReference type="Proteomes" id="UP000315200"/>
    </source>
</evidence>
<comment type="caution">
    <text evidence="7">The sequence shown here is derived from an EMBL/GenBank/DDBJ whole genome shotgun (WGS) entry which is preliminary data.</text>
</comment>
<comment type="similarity">
    <text evidence="1">Belongs to the helicase family. RecQ subfamily.</text>
</comment>
<evidence type="ECO:0000256" key="2">
    <source>
        <dbReference type="ARBA" id="ARBA00023125"/>
    </source>
</evidence>
<organism evidence="7 8">
    <name type="scientific">Enterocloster clostridioformis</name>
    <dbReference type="NCBI Taxonomy" id="1531"/>
    <lineage>
        <taxon>Bacteria</taxon>
        <taxon>Bacillati</taxon>
        <taxon>Bacillota</taxon>
        <taxon>Clostridia</taxon>
        <taxon>Lachnospirales</taxon>
        <taxon>Lachnospiraceae</taxon>
        <taxon>Enterocloster</taxon>
    </lineage>
</organism>
<dbReference type="PANTHER" id="PTHR13710">
    <property type="entry name" value="DNA HELICASE RECQ FAMILY MEMBER"/>
    <property type="match status" value="1"/>
</dbReference>
<evidence type="ECO:0000313" key="7">
    <source>
        <dbReference type="EMBL" id="GEA38861.1"/>
    </source>
</evidence>
<dbReference type="GO" id="GO:0043138">
    <property type="term" value="F:3'-5' DNA helicase activity"/>
    <property type="evidence" value="ECO:0007669"/>
    <property type="project" value="UniProtKB-EC"/>
</dbReference>
<keyword evidence="3" id="KW-0413">Isomerase</keyword>
<dbReference type="GO" id="GO:0006310">
    <property type="term" value="P:DNA recombination"/>
    <property type="evidence" value="ECO:0007669"/>
    <property type="project" value="TreeGrafter"/>
</dbReference>
<accession>A0A829WGY8</accession>
<dbReference type="GO" id="GO:0009378">
    <property type="term" value="F:four-way junction helicase activity"/>
    <property type="evidence" value="ECO:0007669"/>
    <property type="project" value="TreeGrafter"/>
</dbReference>
<name>A0A829WGY8_9FIRM</name>
<dbReference type="Gene3D" id="3.40.50.300">
    <property type="entry name" value="P-loop containing nucleotide triphosphate hydrolases"/>
    <property type="match status" value="1"/>
</dbReference>
<dbReference type="GO" id="GO:0005524">
    <property type="term" value="F:ATP binding"/>
    <property type="evidence" value="ECO:0007669"/>
    <property type="project" value="InterPro"/>
</dbReference>
<dbReference type="PANTHER" id="PTHR13710:SF105">
    <property type="entry name" value="ATP-DEPENDENT DNA HELICASE Q1"/>
    <property type="match status" value="1"/>
</dbReference>
<dbReference type="Proteomes" id="UP000315200">
    <property type="component" value="Unassembled WGS sequence"/>
</dbReference>
<reference evidence="7 8" key="1">
    <citation type="submission" date="2019-06" db="EMBL/GenBank/DDBJ databases">
        <title>Draft genome sequence of [Clostridium] clostridioforme NBRC 113352.</title>
        <authorList>
            <person name="Miura T."/>
            <person name="Furukawa M."/>
            <person name="Shimamura M."/>
            <person name="Ohyama Y."/>
            <person name="Yamazoe A."/>
            <person name="Kawasaki H."/>
        </authorList>
    </citation>
    <scope>NUCLEOTIDE SEQUENCE [LARGE SCALE GENOMIC DNA]</scope>
    <source>
        <strain evidence="7 8">NBRC 113352</strain>
    </source>
</reference>
<dbReference type="AlphaFoldDB" id="A0A829WGY8"/>
<evidence type="ECO:0000256" key="5">
    <source>
        <dbReference type="ARBA" id="ARBA00034808"/>
    </source>
</evidence>
<evidence type="ECO:0000256" key="3">
    <source>
        <dbReference type="ARBA" id="ARBA00023235"/>
    </source>
</evidence>
<evidence type="ECO:0000256" key="1">
    <source>
        <dbReference type="ARBA" id="ARBA00005446"/>
    </source>
</evidence>
<feature type="domain" description="DEAD/DEAH-box helicase" evidence="6">
    <location>
        <begin position="19"/>
        <end position="52"/>
    </location>
</feature>
<dbReference type="GO" id="GO:0030894">
    <property type="term" value="C:replisome"/>
    <property type="evidence" value="ECO:0007669"/>
    <property type="project" value="TreeGrafter"/>
</dbReference>
<sequence length="54" mass="6308">MTQYEILKHYFGYDTFRDGQDVLIQNILEGRDVLGVMPTGAGKSLCFQYRLLHR</sequence>
<proteinExistence type="inferred from homology"/>
<keyword evidence="2" id="KW-0238">DNA-binding</keyword>
<dbReference type="SUPFAM" id="SSF52540">
    <property type="entry name" value="P-loop containing nucleoside triphosphate hydrolases"/>
    <property type="match status" value="1"/>
</dbReference>
<comment type="catalytic activity">
    <reaction evidence="4">
        <text>Couples ATP hydrolysis with the unwinding of duplex DNA by translocating in the 3'-5' direction.</text>
        <dbReference type="EC" id="5.6.2.4"/>
    </reaction>
</comment>
<evidence type="ECO:0000256" key="4">
    <source>
        <dbReference type="ARBA" id="ARBA00034617"/>
    </source>
</evidence>
<dbReference type="InterPro" id="IPR027417">
    <property type="entry name" value="P-loop_NTPase"/>
</dbReference>
<dbReference type="Pfam" id="PF00270">
    <property type="entry name" value="DEAD"/>
    <property type="match status" value="1"/>
</dbReference>
<dbReference type="EC" id="5.6.2.4" evidence="5"/>
<dbReference type="InterPro" id="IPR011545">
    <property type="entry name" value="DEAD/DEAH_box_helicase_dom"/>
</dbReference>
<dbReference type="GO" id="GO:0043590">
    <property type="term" value="C:bacterial nucleoid"/>
    <property type="evidence" value="ECO:0007669"/>
    <property type="project" value="TreeGrafter"/>
</dbReference>
<gene>
    <name evidence="7" type="ORF">Ccl03g_45740</name>
</gene>
<dbReference type="GO" id="GO:0006281">
    <property type="term" value="P:DNA repair"/>
    <property type="evidence" value="ECO:0007669"/>
    <property type="project" value="TreeGrafter"/>
</dbReference>
<dbReference type="EMBL" id="BJLB01000001">
    <property type="protein sequence ID" value="GEA38861.1"/>
    <property type="molecule type" value="Genomic_DNA"/>
</dbReference>
<dbReference type="GO" id="GO:0003677">
    <property type="term" value="F:DNA binding"/>
    <property type="evidence" value="ECO:0007669"/>
    <property type="project" value="UniProtKB-KW"/>
</dbReference>
<protein>
    <recommendedName>
        <fullName evidence="5">DNA 3'-5' helicase</fullName>
        <ecNumber evidence="5">5.6.2.4</ecNumber>
    </recommendedName>
</protein>
<dbReference type="GO" id="GO:0005737">
    <property type="term" value="C:cytoplasm"/>
    <property type="evidence" value="ECO:0007669"/>
    <property type="project" value="TreeGrafter"/>
</dbReference>
<evidence type="ECO:0000259" key="6">
    <source>
        <dbReference type="Pfam" id="PF00270"/>
    </source>
</evidence>